<feature type="signal peptide" evidence="2">
    <location>
        <begin position="1"/>
        <end position="26"/>
    </location>
</feature>
<accession>A0A2T1D4R4</accession>
<dbReference type="STRING" id="1920490.GCA_001895925_02901"/>
<dbReference type="PANTHER" id="PTHR42716:SF1">
    <property type="entry name" value="SLL0471 PROTEIN"/>
    <property type="match status" value="1"/>
</dbReference>
<dbReference type="GO" id="GO:0009435">
    <property type="term" value="P:NAD+ biosynthetic process"/>
    <property type="evidence" value="ECO:0007669"/>
    <property type="project" value="InterPro"/>
</dbReference>
<evidence type="ECO:0000256" key="1">
    <source>
        <dbReference type="SAM" id="MobiDB-lite"/>
    </source>
</evidence>
<feature type="compositionally biased region" description="Basic and acidic residues" evidence="1">
    <location>
        <begin position="540"/>
        <end position="551"/>
    </location>
</feature>
<gene>
    <name evidence="3" type="ORF">C7B65_24260</name>
</gene>
<comment type="caution">
    <text evidence="3">The sequence shown here is derived from an EMBL/GenBank/DDBJ whole genome shotgun (WGS) entry which is preliminary data.</text>
</comment>
<dbReference type="SUPFAM" id="SSF51905">
    <property type="entry name" value="FAD/NAD(P)-binding domain"/>
    <property type="match status" value="1"/>
</dbReference>
<reference evidence="3 4" key="1">
    <citation type="submission" date="2018-02" db="EMBL/GenBank/DDBJ databases">
        <authorList>
            <person name="Cohen D.B."/>
            <person name="Kent A.D."/>
        </authorList>
    </citation>
    <scope>NUCLEOTIDE SEQUENCE [LARGE SCALE GENOMIC DNA]</scope>
    <source>
        <strain evidence="3 4">ULC007</strain>
    </source>
</reference>
<protein>
    <submittedName>
        <fullName evidence="3">FAD-dependent oxidoreductase</fullName>
    </submittedName>
</protein>
<name>A0A2T1D4R4_9CYAN</name>
<dbReference type="Gene3D" id="3.50.50.60">
    <property type="entry name" value="FAD/NAD(P)-binding domain"/>
    <property type="match status" value="1"/>
</dbReference>
<organism evidence="3 4">
    <name type="scientific">Phormidesmis priestleyi ULC007</name>
    <dbReference type="NCBI Taxonomy" id="1920490"/>
    <lineage>
        <taxon>Bacteria</taxon>
        <taxon>Bacillati</taxon>
        <taxon>Cyanobacteriota</taxon>
        <taxon>Cyanophyceae</taxon>
        <taxon>Leptolyngbyales</taxon>
        <taxon>Leptolyngbyaceae</taxon>
        <taxon>Phormidesmis</taxon>
    </lineage>
</organism>
<dbReference type="Proteomes" id="UP000238634">
    <property type="component" value="Unassembled WGS sequence"/>
</dbReference>
<dbReference type="Pfam" id="PF12831">
    <property type="entry name" value="FAD_oxidored"/>
    <property type="match status" value="3"/>
</dbReference>
<keyword evidence="4" id="KW-1185">Reference proteome</keyword>
<evidence type="ECO:0000256" key="2">
    <source>
        <dbReference type="SAM" id="SignalP"/>
    </source>
</evidence>
<proteinExistence type="predicted"/>
<feature type="chain" id="PRO_5015516855" evidence="2">
    <location>
        <begin position="27"/>
        <end position="660"/>
    </location>
</feature>
<dbReference type="OrthoDB" id="615715at2"/>
<dbReference type="InterPro" id="IPR036188">
    <property type="entry name" value="FAD/NAD-bd_sf"/>
</dbReference>
<feature type="region of interest" description="Disordered" evidence="1">
    <location>
        <begin position="531"/>
        <end position="552"/>
    </location>
</feature>
<dbReference type="InterPro" id="IPR005288">
    <property type="entry name" value="NadB"/>
</dbReference>
<keyword evidence="2" id="KW-0732">Signal</keyword>
<dbReference type="EMBL" id="PVWG01000060">
    <property type="protein sequence ID" value="PSB15468.1"/>
    <property type="molecule type" value="Genomic_DNA"/>
</dbReference>
<evidence type="ECO:0000313" key="3">
    <source>
        <dbReference type="EMBL" id="PSB15468.1"/>
    </source>
</evidence>
<dbReference type="PANTHER" id="PTHR42716">
    <property type="entry name" value="L-ASPARTATE OXIDASE"/>
    <property type="match status" value="1"/>
</dbReference>
<dbReference type="GO" id="GO:0008734">
    <property type="term" value="F:L-aspartate oxidase activity"/>
    <property type="evidence" value="ECO:0007669"/>
    <property type="project" value="InterPro"/>
</dbReference>
<dbReference type="RefSeq" id="WP_073075049.1">
    <property type="nucleotide sequence ID" value="NZ_MPPI01000058.1"/>
</dbReference>
<evidence type="ECO:0000313" key="4">
    <source>
        <dbReference type="Proteomes" id="UP000238634"/>
    </source>
</evidence>
<reference evidence="3 4" key="2">
    <citation type="submission" date="2018-03" db="EMBL/GenBank/DDBJ databases">
        <title>The ancient ancestry and fast evolution of plastids.</title>
        <authorList>
            <person name="Moore K.R."/>
            <person name="Magnabosco C."/>
            <person name="Momper L."/>
            <person name="Gold D.A."/>
            <person name="Bosak T."/>
            <person name="Fournier G.P."/>
        </authorList>
    </citation>
    <scope>NUCLEOTIDE SEQUENCE [LARGE SCALE GENOMIC DNA]</scope>
    <source>
        <strain evidence="3 4">ULC007</strain>
    </source>
</reference>
<dbReference type="AlphaFoldDB" id="A0A2T1D4R4"/>
<sequence length="660" mass="72940">MKFYIRLALGLSLTSAMLTPGPQAFARSVDREVVCDVLVAGGGLAGVATAYESLKSGHRVCLTEISDWLGGQVSAQGTSALDEKKTQRVELYFPQGYVEFRQRLVDRHKNQKTPGNCWVSAVCFLPKDGHEILQKMLREAEKQGKGKLQFFPNTVVKDLQVGTVGTGQQIQSARSIQHSPAAGASPLNTEPLSQTIADTYSEDDSSRFKKTIIRFVPPASGQWYVVEATETGELLALADLPYRLGIDGLSYTNPSSSSASDDPYCPQAFTYTFAMEATATPQTAEPPAFYPQYAKSYSFNSNQYAQAPELVFTYRRILSTQNSAGSKTIAPGDISMQNWNWGNDYAPGTSADNYLYTRQQLAETGQLTPGGWQGGLRVSSLQGGEEQALGYFYWFLAGTSDAKLPIKKPFPNVRFLKGFDSPMGTAHGLSKYPYIRESRRLIGRYAYGYSNGFAIDEISASRKSFRDTPFYRENLSEETYRNLATALAGLRTIDVIRGKISPQELQWRSRAHIYPDSVGIGHYNLDFHPCMVESPPEKPGNQERPGERQGADETYPFQIPLRAMIPPKIDNLLVAGKSIAMDHISASAYRVHSIEWSAGAAAGTTASFALETGTMPYQLIENLPRVNANLEQLQKRLNANGNPTAFPNTSIFNLNWKDWR</sequence>